<keyword evidence="2" id="KW-1185">Reference proteome</keyword>
<evidence type="ECO:0000313" key="1">
    <source>
        <dbReference type="EMBL" id="UFP93142.1"/>
    </source>
</evidence>
<reference evidence="1 2" key="1">
    <citation type="journal article" date="2021" name="Genome Biol. Evol.">
        <title>Complete Genome Sequencing of a Novel Gloeobacter Species from a Waterfall Cave in Mexico.</title>
        <authorList>
            <person name="Saw J.H."/>
            <person name="Cardona T."/>
            <person name="Montejano G."/>
        </authorList>
    </citation>
    <scope>NUCLEOTIDE SEQUENCE [LARGE SCALE GENOMIC DNA]</scope>
    <source>
        <strain evidence="1">MG652769</strain>
    </source>
</reference>
<evidence type="ECO:0000313" key="2">
    <source>
        <dbReference type="Proteomes" id="UP001054846"/>
    </source>
</evidence>
<dbReference type="EMBL" id="CP063845">
    <property type="protein sequence ID" value="UFP93142.1"/>
    <property type="molecule type" value="Genomic_DNA"/>
</dbReference>
<protein>
    <submittedName>
        <fullName evidence="1">Uncharacterized protein</fullName>
    </submittedName>
</protein>
<sequence length="306" mass="34271">MTWFTFSNAANSVGSLPKWKIAKIYTPDNKQVPVFNTDGFDENFLPKSDCKGSNGNSDCYPAEIHQLIEIDKTVCFTRQGFMKLTRTPEDPSFNIKIGPGAVVCFGHPADYPNPTLIIAKETNTSEPLRYLVEESEKFDLSEIKPYFAQEVPVANLLDFVEDIVLEKLIMTETERLSNNSILKAPFNVLYSALRAVPAAAAKRPDCSDIHGNKVYVEESSAIALTGSSDRLDRLPPPFECWSLMNFASVVTYFKKKPTPYGIAVIPEGYGQTVMPRGRLRYGCLSSGIRKIDDNVTKRIMEFDRLD</sequence>
<accession>A0ABY3PHJ5</accession>
<dbReference type="RefSeq" id="WP_230840144.1">
    <property type="nucleotide sequence ID" value="NZ_CP063845.1"/>
</dbReference>
<proteinExistence type="predicted"/>
<organism evidence="1 2">
    <name type="scientific">Gloeobacter morelensis MG652769</name>
    <dbReference type="NCBI Taxonomy" id="2781736"/>
    <lineage>
        <taxon>Bacteria</taxon>
        <taxon>Bacillati</taxon>
        <taxon>Cyanobacteriota</taxon>
        <taxon>Cyanophyceae</taxon>
        <taxon>Gloeobacterales</taxon>
        <taxon>Gloeobacteraceae</taxon>
        <taxon>Gloeobacter</taxon>
        <taxon>Gloeobacter morelensis</taxon>
    </lineage>
</organism>
<dbReference type="Proteomes" id="UP001054846">
    <property type="component" value="Chromosome"/>
</dbReference>
<gene>
    <name evidence="1" type="ORF">ISF26_15170</name>
</gene>
<name>A0ABY3PHJ5_9CYAN</name>